<evidence type="ECO:0000256" key="5">
    <source>
        <dbReference type="PROSITE-ProRule" id="PRU00335"/>
    </source>
</evidence>
<organism evidence="7 8">
    <name type="scientific">Enterobacter kobei</name>
    <dbReference type="NCBI Taxonomy" id="208224"/>
    <lineage>
        <taxon>Bacteria</taxon>
        <taxon>Pseudomonadati</taxon>
        <taxon>Pseudomonadota</taxon>
        <taxon>Gammaproteobacteria</taxon>
        <taxon>Enterobacterales</taxon>
        <taxon>Enterobacteriaceae</taxon>
        <taxon>Enterobacter</taxon>
        <taxon>Enterobacter cloacae complex</taxon>
    </lineage>
</organism>
<proteinExistence type="predicted"/>
<dbReference type="EMBL" id="AP024590">
    <property type="protein sequence ID" value="BCU55652.1"/>
    <property type="molecule type" value="Genomic_DNA"/>
</dbReference>
<evidence type="ECO:0000256" key="2">
    <source>
        <dbReference type="ARBA" id="ARBA00023015"/>
    </source>
</evidence>
<name>A0AA86IWT9_9ENTR</name>
<dbReference type="AlphaFoldDB" id="A0AA86IWT9"/>
<dbReference type="Pfam" id="PF00440">
    <property type="entry name" value="TetR_N"/>
    <property type="match status" value="1"/>
</dbReference>
<dbReference type="InterPro" id="IPR039538">
    <property type="entry name" value="BetI_C"/>
</dbReference>
<evidence type="ECO:0000313" key="7">
    <source>
        <dbReference type="EMBL" id="BCU55652.1"/>
    </source>
</evidence>
<dbReference type="InterPro" id="IPR036271">
    <property type="entry name" value="Tet_transcr_reg_TetR-rel_C_sf"/>
</dbReference>
<dbReference type="Proteomes" id="UP000682928">
    <property type="component" value="Chromosome"/>
</dbReference>
<dbReference type="NCBIfam" id="NF011572">
    <property type="entry name" value="PRK14996.1"/>
    <property type="match status" value="1"/>
</dbReference>
<dbReference type="PROSITE" id="PS01081">
    <property type="entry name" value="HTH_TETR_1"/>
    <property type="match status" value="1"/>
</dbReference>
<dbReference type="PANTHER" id="PTHR30055:SF223">
    <property type="entry name" value="HTH-TYPE TRANSCRIPTIONAL REGULATOR UIDR"/>
    <property type="match status" value="1"/>
</dbReference>
<evidence type="ECO:0000256" key="3">
    <source>
        <dbReference type="ARBA" id="ARBA00023125"/>
    </source>
</evidence>
<dbReference type="PROSITE" id="PS50977">
    <property type="entry name" value="HTH_TETR_2"/>
    <property type="match status" value="1"/>
</dbReference>
<dbReference type="SUPFAM" id="SSF48498">
    <property type="entry name" value="Tetracyclin repressor-like, C-terminal domain"/>
    <property type="match status" value="1"/>
</dbReference>
<evidence type="ECO:0000313" key="8">
    <source>
        <dbReference type="Proteomes" id="UP000682928"/>
    </source>
</evidence>
<evidence type="ECO:0000259" key="6">
    <source>
        <dbReference type="PROSITE" id="PS50977"/>
    </source>
</evidence>
<dbReference type="InterPro" id="IPR001647">
    <property type="entry name" value="HTH_TetR"/>
</dbReference>
<evidence type="ECO:0000256" key="4">
    <source>
        <dbReference type="ARBA" id="ARBA00023163"/>
    </source>
</evidence>
<accession>A0AA86IWT9</accession>
<dbReference type="InterPro" id="IPR050109">
    <property type="entry name" value="HTH-type_TetR-like_transc_reg"/>
</dbReference>
<dbReference type="InterPro" id="IPR009057">
    <property type="entry name" value="Homeodomain-like_sf"/>
</dbReference>
<feature type="DNA-binding region" description="H-T-H motif" evidence="5">
    <location>
        <begin position="30"/>
        <end position="49"/>
    </location>
</feature>
<keyword evidence="4" id="KW-0804">Transcription</keyword>
<keyword evidence="2" id="KW-0805">Transcription regulation</keyword>
<gene>
    <name evidence="7" type="ORF">ENKO_22460</name>
</gene>
<dbReference type="RefSeq" id="WP_088218484.1">
    <property type="nucleotide sequence ID" value="NZ_AP024590.1"/>
</dbReference>
<protein>
    <submittedName>
        <fullName evidence="7">TetR family transcriptional regulator</fullName>
    </submittedName>
</protein>
<dbReference type="Pfam" id="PF13977">
    <property type="entry name" value="TetR_C_6"/>
    <property type="match status" value="1"/>
</dbReference>
<keyword evidence="3 5" id="KW-0238">DNA-binding</keyword>
<dbReference type="Gene3D" id="1.10.357.10">
    <property type="entry name" value="Tetracycline Repressor, domain 2"/>
    <property type="match status" value="1"/>
</dbReference>
<dbReference type="SUPFAM" id="SSF46689">
    <property type="entry name" value="Homeodomain-like"/>
    <property type="match status" value="1"/>
</dbReference>
<dbReference type="GO" id="GO:0000976">
    <property type="term" value="F:transcription cis-regulatory region binding"/>
    <property type="evidence" value="ECO:0007669"/>
    <property type="project" value="TreeGrafter"/>
</dbReference>
<evidence type="ECO:0000256" key="1">
    <source>
        <dbReference type="ARBA" id="ARBA00022491"/>
    </source>
</evidence>
<keyword evidence="1" id="KW-0678">Repressor</keyword>
<dbReference type="PRINTS" id="PR00455">
    <property type="entry name" value="HTHTETR"/>
</dbReference>
<dbReference type="InterPro" id="IPR023772">
    <property type="entry name" value="DNA-bd_HTH_TetR-type_CS"/>
</dbReference>
<reference evidence="7" key="1">
    <citation type="submission" date="2021-04" db="EMBL/GenBank/DDBJ databases">
        <title>Difference and commonality of drug resistance evolution in various bacteria. and drug sensitivity profiles.</title>
        <authorList>
            <person name="Maeda T."/>
            <person name="Shibai A."/>
            <person name="Kawada K."/>
            <person name="Kotani H."/>
            <person name="Tarusawa Y."/>
            <person name="Tanabe K."/>
            <person name="Furusawa C."/>
        </authorList>
    </citation>
    <scope>NUCLEOTIDE SEQUENCE</scope>
    <source>
        <strain evidence="7">JCM 8580</strain>
    </source>
</reference>
<dbReference type="PANTHER" id="PTHR30055">
    <property type="entry name" value="HTH-TYPE TRANSCRIPTIONAL REGULATOR RUTR"/>
    <property type="match status" value="1"/>
</dbReference>
<sequence length="196" mass="22100">MGYLNREDRREIILQAAMRVALDEGLSAMTVRRIASVAGVAAGQVHHHFASTSELRSLAFIRLIRVLLDTDVVPANASWRQRLHSMLGSDDSGFERYIKLWREAQLMAMRDPEIKGAYVLTMEMWHEEAVKIIHAGLQDGEFMLTDSVENVAWRLIALVCGLDGMHVLELDGMDEAAFDRHIDRAIELELFGKTAP</sequence>
<dbReference type="GO" id="GO:0003700">
    <property type="term" value="F:DNA-binding transcription factor activity"/>
    <property type="evidence" value="ECO:0007669"/>
    <property type="project" value="TreeGrafter"/>
</dbReference>
<feature type="domain" description="HTH tetR-type" evidence="6">
    <location>
        <begin position="7"/>
        <end position="67"/>
    </location>
</feature>